<feature type="chain" id="PRO_5046308754" description="Secreted protein" evidence="1">
    <location>
        <begin position="29"/>
        <end position="149"/>
    </location>
</feature>
<gene>
    <name evidence="2" type="ORF">LG632_21785</name>
</gene>
<evidence type="ECO:0008006" key="4">
    <source>
        <dbReference type="Google" id="ProtNLM"/>
    </source>
</evidence>
<protein>
    <recommendedName>
        <fullName evidence="4">Secreted protein</fullName>
    </recommendedName>
</protein>
<accession>A0ABS8BBS0</accession>
<dbReference type="Proteomes" id="UP001199054">
    <property type="component" value="Unassembled WGS sequence"/>
</dbReference>
<proteinExistence type="predicted"/>
<sequence length="149" mass="15284">MRSRTLKALAVTLASAAAVLLAGSPSSAAGVPWSAAHGTATAAGTRWLEKGAGILSSTLVVEGELKNTGPGCYSLWTMTVHDLAPGPARKVATQCGPGTKPVSFKTYYAPTTTGYVHVCKDDAARDCGQQTSITTWPIRKPVPAAATAE</sequence>
<dbReference type="RefSeq" id="WP_226729101.1">
    <property type="nucleotide sequence ID" value="NZ_JAJAUY010000100.1"/>
</dbReference>
<name>A0ABS8BBS0_9ACTN</name>
<dbReference type="EMBL" id="JAJAUY010000100">
    <property type="protein sequence ID" value="MCB5181998.1"/>
    <property type="molecule type" value="Genomic_DNA"/>
</dbReference>
<reference evidence="2 3" key="1">
    <citation type="submission" date="2021-10" db="EMBL/GenBank/DDBJ databases">
        <title>Streptomyces sp. strain SMC 277, a novel streptomycete isolated from soil.</title>
        <authorList>
            <person name="Chanama M."/>
        </authorList>
    </citation>
    <scope>NUCLEOTIDE SEQUENCE [LARGE SCALE GENOMIC DNA]</scope>
    <source>
        <strain evidence="2 3">SMC 277</strain>
    </source>
</reference>
<comment type="caution">
    <text evidence="2">The sequence shown here is derived from an EMBL/GenBank/DDBJ whole genome shotgun (WGS) entry which is preliminary data.</text>
</comment>
<organism evidence="2 3">
    <name type="scientific">Streptomyces antimicrobicus</name>
    <dbReference type="NCBI Taxonomy" id="2883108"/>
    <lineage>
        <taxon>Bacteria</taxon>
        <taxon>Bacillati</taxon>
        <taxon>Actinomycetota</taxon>
        <taxon>Actinomycetes</taxon>
        <taxon>Kitasatosporales</taxon>
        <taxon>Streptomycetaceae</taxon>
        <taxon>Streptomyces</taxon>
    </lineage>
</organism>
<keyword evidence="3" id="KW-1185">Reference proteome</keyword>
<keyword evidence="1" id="KW-0732">Signal</keyword>
<feature type="signal peptide" evidence="1">
    <location>
        <begin position="1"/>
        <end position="28"/>
    </location>
</feature>
<evidence type="ECO:0000313" key="3">
    <source>
        <dbReference type="Proteomes" id="UP001199054"/>
    </source>
</evidence>
<evidence type="ECO:0000313" key="2">
    <source>
        <dbReference type="EMBL" id="MCB5181998.1"/>
    </source>
</evidence>
<evidence type="ECO:0000256" key="1">
    <source>
        <dbReference type="SAM" id="SignalP"/>
    </source>
</evidence>